<dbReference type="Proteomes" id="UP001295423">
    <property type="component" value="Unassembled WGS sequence"/>
</dbReference>
<dbReference type="EMBL" id="CAKOGP040002191">
    <property type="protein sequence ID" value="CAJ1964614.1"/>
    <property type="molecule type" value="Genomic_DNA"/>
</dbReference>
<dbReference type="PANTHER" id="PTHR11920">
    <property type="entry name" value="GUANYLYL CYCLASE"/>
    <property type="match status" value="1"/>
</dbReference>
<evidence type="ECO:0000256" key="8">
    <source>
        <dbReference type="SAM" id="Phobius"/>
    </source>
</evidence>
<dbReference type="Pfam" id="PF00233">
    <property type="entry name" value="PDEase_I"/>
    <property type="match status" value="1"/>
</dbReference>
<dbReference type="SMART" id="SM00471">
    <property type="entry name" value="HDc"/>
    <property type="match status" value="1"/>
</dbReference>
<feature type="region of interest" description="Disordered" evidence="7">
    <location>
        <begin position="1"/>
        <end position="52"/>
    </location>
</feature>
<dbReference type="GO" id="GO:0007168">
    <property type="term" value="P:receptor guanylyl cyclase signaling pathway"/>
    <property type="evidence" value="ECO:0007669"/>
    <property type="project" value="TreeGrafter"/>
</dbReference>
<dbReference type="Pfam" id="PF00211">
    <property type="entry name" value="Guanylate_cyc"/>
    <property type="match status" value="1"/>
</dbReference>
<protein>
    <recommendedName>
        <fullName evidence="9">Guanylate cyclase domain-containing protein</fullName>
    </recommendedName>
</protein>
<dbReference type="InterPro" id="IPR002073">
    <property type="entry name" value="PDEase_catalytic_dom"/>
</dbReference>
<dbReference type="CDD" id="cd07302">
    <property type="entry name" value="CHD"/>
    <property type="match status" value="1"/>
</dbReference>
<gene>
    <name evidence="10" type="ORF">CYCCA115_LOCUS20717</name>
</gene>
<dbReference type="Gene3D" id="3.30.70.1230">
    <property type="entry name" value="Nucleotide cyclase"/>
    <property type="match status" value="1"/>
</dbReference>
<organism evidence="10 11">
    <name type="scientific">Cylindrotheca closterium</name>
    <dbReference type="NCBI Taxonomy" id="2856"/>
    <lineage>
        <taxon>Eukaryota</taxon>
        <taxon>Sar</taxon>
        <taxon>Stramenopiles</taxon>
        <taxon>Ochrophyta</taxon>
        <taxon>Bacillariophyta</taxon>
        <taxon>Bacillariophyceae</taxon>
        <taxon>Bacillariophycidae</taxon>
        <taxon>Bacillariales</taxon>
        <taxon>Bacillariaceae</taxon>
        <taxon>Cylindrotheca</taxon>
    </lineage>
</organism>
<keyword evidence="2 8" id="KW-0812">Transmembrane</keyword>
<dbReference type="GO" id="GO:0005886">
    <property type="term" value="C:plasma membrane"/>
    <property type="evidence" value="ECO:0007669"/>
    <property type="project" value="TreeGrafter"/>
</dbReference>
<sequence>MMKRLQSSPRHKVTRKHHSGSTDSTADHHAKDTDSLHSDSDRSTSESFEKRTESEFERNSIRCIRYFIGFLMIGVTASGVFLSYKYLKDQQDTNFTMEFNVIANDIQHLSSDRVTELLGDTQSLAHSITTMAINSGVDWPYFTDPNFGFVVSSFMTLTDTHVLSLAPIIHDAVENANWTKYAQANKDWIQRGLEFEKREPVENATFFPSTYRMSAGVKIPERGQGPFLPVWQTAYTPDDGGVVNFNLLSDEHYSTVFDSVLEGKKAAMTDTSHHIIPIYSSNVDFDELHDFRHDMHHEETPNSLLLYPVFKDSTEDEIVAILNADFDWVTAFALSTDEEMPAVDVVVDDMCGQTFTIQVKGNDAHFVGFGDHRDPNYGHFCHKFEFAPSLDMHHTGGDECSYMIHIHATKEFSEKYHTSLPKMAAILIAAIFLFMILILYLYDAAVNARQKRILKVASKSEKLLSVLYPKTIRDRLFHVNYNSDDDSTAGEGGKQSDLLKKATKYQLKTFMATALPTGKANSLEFFDSKPIADLFLHATVLFADISGFTAWSSVREPSQVFTLLETVYRAFDVIAKRRKVFKVETVGDCYVAVTGLPEPRKDHACIMAGFARECVDRFGELVGVLETTLGPDTGDLGIRVGIHSGPVTAGVLRGDKSRFQLFGDTVNTASRIEATGRRNRIHISEETADLLALAGKADWLRRRDQLVTAKGKGNLQTFWLMTKQDCKLHELGYTTAEFQQPEQQSLEMSLPEEITQASLNLSTSSYEDIEALLSPKMKRLCQWNVDVLARLLKQIVAHRLASQSNHHKTLYDKELTMREGEIRCQFMVLDELVETIPLPGFDQKVYKRQQNPDDIVLPEAVMEQMKLYVACVAAMYRDNPFHNFEHASHVMMSVSKLLSRIIAADEILNANENAAKSHDFGWSLHDHTYGITSDPMTQFSVILAALVHDLDHLGVSNFQLIKEDHKLAHIFKNKSVAEQNSIVLAWDTLMHPRFCEFRRTIYATPFELERFRQLMANTVLATDIFDKQLQTLRRNRWEMSFSGPKPITRDETKDNVNRKATIVIEHLIQASDVAHTMQHWHIYRKWNERLFHEMTVAYKAGRMENNPAEMWYKGELGFFDNYIIPLAKKLKECGVFGVASDEYLNYAMENRREWEEKGEAFVKELVQKYHTEEREDTNKLVQSHRRNPKRMSLDFSKPQFNLR</sequence>
<dbReference type="GO" id="GO:0004114">
    <property type="term" value="F:3',5'-cyclic-nucleotide phosphodiesterase activity"/>
    <property type="evidence" value="ECO:0007669"/>
    <property type="project" value="InterPro"/>
</dbReference>
<reference evidence="10" key="1">
    <citation type="submission" date="2023-08" db="EMBL/GenBank/DDBJ databases">
        <authorList>
            <person name="Audoor S."/>
            <person name="Bilcke G."/>
        </authorList>
    </citation>
    <scope>NUCLEOTIDE SEQUENCE</scope>
</reference>
<feature type="compositionally biased region" description="Basic residues" evidence="7">
    <location>
        <begin position="1"/>
        <end position="19"/>
    </location>
</feature>
<dbReference type="GO" id="GO:0001653">
    <property type="term" value="F:peptide receptor activity"/>
    <property type="evidence" value="ECO:0007669"/>
    <property type="project" value="TreeGrafter"/>
</dbReference>
<evidence type="ECO:0000313" key="10">
    <source>
        <dbReference type="EMBL" id="CAJ1964614.1"/>
    </source>
</evidence>
<dbReference type="InterPro" id="IPR001054">
    <property type="entry name" value="A/G_cyclase"/>
</dbReference>
<accession>A0AAD2G982</accession>
<dbReference type="InterPro" id="IPR050401">
    <property type="entry name" value="Cyclic_nucleotide_synthase"/>
</dbReference>
<keyword evidence="11" id="KW-1185">Reference proteome</keyword>
<keyword evidence="5 8" id="KW-0472">Membrane</keyword>
<evidence type="ECO:0000256" key="3">
    <source>
        <dbReference type="ARBA" id="ARBA00022741"/>
    </source>
</evidence>
<dbReference type="GO" id="GO:0004383">
    <property type="term" value="F:guanylate cyclase activity"/>
    <property type="evidence" value="ECO:0007669"/>
    <property type="project" value="TreeGrafter"/>
</dbReference>
<dbReference type="GO" id="GO:0000166">
    <property type="term" value="F:nucleotide binding"/>
    <property type="evidence" value="ECO:0007669"/>
    <property type="project" value="UniProtKB-KW"/>
</dbReference>
<feature type="region of interest" description="Disordered" evidence="7">
    <location>
        <begin position="1173"/>
        <end position="1203"/>
    </location>
</feature>
<feature type="domain" description="Guanylate cyclase" evidence="9">
    <location>
        <begin position="539"/>
        <end position="673"/>
    </location>
</feature>
<evidence type="ECO:0000256" key="1">
    <source>
        <dbReference type="ARBA" id="ARBA00004370"/>
    </source>
</evidence>
<evidence type="ECO:0000256" key="4">
    <source>
        <dbReference type="ARBA" id="ARBA00022989"/>
    </source>
</evidence>
<dbReference type="PANTHER" id="PTHR11920:SF335">
    <property type="entry name" value="GUANYLATE CYCLASE"/>
    <property type="match status" value="1"/>
</dbReference>
<dbReference type="SUPFAM" id="SSF55073">
    <property type="entry name" value="Nucleotide cyclase"/>
    <property type="match status" value="1"/>
</dbReference>
<evidence type="ECO:0000259" key="9">
    <source>
        <dbReference type="PROSITE" id="PS50125"/>
    </source>
</evidence>
<dbReference type="AlphaFoldDB" id="A0AAD2G982"/>
<evidence type="ECO:0000256" key="5">
    <source>
        <dbReference type="ARBA" id="ARBA00023136"/>
    </source>
</evidence>
<evidence type="ECO:0000256" key="6">
    <source>
        <dbReference type="ARBA" id="ARBA00023239"/>
    </source>
</evidence>
<dbReference type="PROSITE" id="PS50125">
    <property type="entry name" value="GUANYLATE_CYCLASE_2"/>
    <property type="match status" value="1"/>
</dbReference>
<comment type="caution">
    <text evidence="10">The sequence shown here is derived from an EMBL/GenBank/DDBJ whole genome shotgun (WGS) entry which is preliminary data.</text>
</comment>
<name>A0AAD2G982_9STRA</name>
<feature type="compositionally biased region" description="Basic and acidic residues" evidence="7">
    <location>
        <begin position="25"/>
        <end position="52"/>
    </location>
</feature>
<evidence type="ECO:0000256" key="2">
    <source>
        <dbReference type="ARBA" id="ARBA00022692"/>
    </source>
</evidence>
<dbReference type="GO" id="GO:0035556">
    <property type="term" value="P:intracellular signal transduction"/>
    <property type="evidence" value="ECO:0007669"/>
    <property type="project" value="InterPro"/>
</dbReference>
<evidence type="ECO:0000256" key="7">
    <source>
        <dbReference type="SAM" id="MobiDB-lite"/>
    </source>
</evidence>
<feature type="transmembrane region" description="Helical" evidence="8">
    <location>
        <begin position="423"/>
        <end position="442"/>
    </location>
</feature>
<keyword evidence="6" id="KW-0456">Lyase</keyword>
<dbReference type="InterPro" id="IPR036971">
    <property type="entry name" value="PDEase_catalytic_dom_sf"/>
</dbReference>
<comment type="subcellular location">
    <subcellularLocation>
        <location evidence="1">Membrane</location>
    </subcellularLocation>
</comment>
<dbReference type="Gene3D" id="1.10.1300.10">
    <property type="entry name" value="3'5'-cyclic nucleotide phosphodiesterase, catalytic domain"/>
    <property type="match status" value="1"/>
</dbReference>
<evidence type="ECO:0000313" key="11">
    <source>
        <dbReference type="Proteomes" id="UP001295423"/>
    </source>
</evidence>
<dbReference type="SUPFAM" id="SSF109604">
    <property type="entry name" value="HD-domain/PDEase-like"/>
    <property type="match status" value="1"/>
</dbReference>
<dbReference type="InterPro" id="IPR029787">
    <property type="entry name" value="Nucleotide_cyclase"/>
</dbReference>
<feature type="transmembrane region" description="Helical" evidence="8">
    <location>
        <begin position="66"/>
        <end position="87"/>
    </location>
</feature>
<dbReference type="InterPro" id="IPR003607">
    <property type="entry name" value="HD/PDEase_dom"/>
</dbReference>
<proteinExistence type="predicted"/>
<keyword evidence="3" id="KW-0547">Nucleotide-binding</keyword>
<dbReference type="GO" id="GO:0004016">
    <property type="term" value="F:adenylate cyclase activity"/>
    <property type="evidence" value="ECO:0007669"/>
    <property type="project" value="TreeGrafter"/>
</dbReference>
<dbReference type="SMART" id="SM00044">
    <property type="entry name" value="CYCc"/>
    <property type="match status" value="1"/>
</dbReference>
<keyword evidence="4 8" id="KW-1133">Transmembrane helix</keyword>